<evidence type="ECO:0000313" key="2">
    <source>
        <dbReference type="EMBL" id="GBR76101.1"/>
    </source>
</evidence>
<evidence type="ECO:0000256" key="1">
    <source>
        <dbReference type="SAM" id="Phobius"/>
    </source>
</evidence>
<keyword evidence="1" id="KW-0812">Transmembrane</keyword>
<name>A0A388TG96_9BACT</name>
<comment type="caution">
    <text evidence="2">The sequence shown here is derived from an EMBL/GenBank/DDBJ whole genome shotgun (WGS) entry which is preliminary data.</text>
</comment>
<organism evidence="2 3">
    <name type="scientific">Candidatus Termititenax persephonae</name>
    <dbReference type="NCBI Taxonomy" id="2218525"/>
    <lineage>
        <taxon>Bacteria</taxon>
        <taxon>Bacillati</taxon>
        <taxon>Candidatus Margulisiibacteriota</taxon>
        <taxon>Candidatus Termititenacia</taxon>
        <taxon>Candidatus Termititenacales</taxon>
        <taxon>Candidatus Termititenacaceae</taxon>
        <taxon>Candidatus Termititenax</taxon>
    </lineage>
</organism>
<protein>
    <submittedName>
        <fullName evidence="2">Uncharacterized protein</fullName>
    </submittedName>
</protein>
<dbReference type="AlphaFoldDB" id="A0A388TG96"/>
<dbReference type="Proteomes" id="UP000275925">
    <property type="component" value="Unassembled WGS sequence"/>
</dbReference>
<proteinExistence type="predicted"/>
<sequence>MPDTTPAKMPDAETNSYLSLLIWLIGFLFFIWSLICVFTGRNITELPFTNPVGKYLGVWVPADIYTNPPSPAKPAGIRLFIDKDSMVFYINDNPFQKFNYTYDRERSYPGSAKLVGKLYTYNQDHKIVYNLTQNEEMTLAPHFDRGYFEMDSSNIGRVNFMKNDTNCIFDPWNNLLHGRLLNTYFIV</sequence>
<accession>A0A388TG96</accession>
<keyword evidence="3" id="KW-1185">Reference proteome</keyword>
<keyword evidence="1" id="KW-1133">Transmembrane helix</keyword>
<reference evidence="2 3" key="1">
    <citation type="journal article" date="2019" name="ISME J.">
        <title>Genome analyses of uncultured TG2/ZB3 bacteria in 'Margulisbacteria' specifically attached to ectosymbiotic spirochetes of protists in the termite gut.</title>
        <authorList>
            <person name="Utami Y.D."/>
            <person name="Kuwahara H."/>
            <person name="Igai K."/>
            <person name="Murakami T."/>
            <person name="Sugaya K."/>
            <person name="Morikawa T."/>
            <person name="Nagura Y."/>
            <person name="Yuki M."/>
            <person name="Deevong P."/>
            <person name="Inoue T."/>
            <person name="Kihara K."/>
            <person name="Lo N."/>
            <person name="Yamada A."/>
            <person name="Ohkuma M."/>
            <person name="Hongoh Y."/>
        </authorList>
    </citation>
    <scope>NUCLEOTIDE SEQUENCE [LARGE SCALE GENOMIC DNA]</scope>
    <source>
        <strain evidence="2">NkOx7-02</strain>
    </source>
</reference>
<evidence type="ECO:0000313" key="3">
    <source>
        <dbReference type="Proteomes" id="UP000275925"/>
    </source>
</evidence>
<feature type="transmembrane region" description="Helical" evidence="1">
    <location>
        <begin position="20"/>
        <end position="40"/>
    </location>
</feature>
<dbReference type="EMBL" id="BGZO01000015">
    <property type="protein sequence ID" value="GBR76101.1"/>
    <property type="molecule type" value="Genomic_DNA"/>
</dbReference>
<keyword evidence="1" id="KW-0472">Membrane</keyword>
<gene>
    <name evidence="2" type="ORF">NO2_0709</name>
</gene>